<comment type="caution">
    <text evidence="1">The sequence shown here is derived from an EMBL/GenBank/DDBJ whole genome shotgun (WGS) entry which is preliminary data.</text>
</comment>
<accession>A0AAV1RLW9</accession>
<reference evidence="1 2" key="1">
    <citation type="submission" date="2024-01" db="EMBL/GenBank/DDBJ databases">
        <authorList>
            <person name="Waweru B."/>
        </authorList>
    </citation>
    <scope>NUCLEOTIDE SEQUENCE [LARGE SCALE GENOMIC DNA]</scope>
</reference>
<organism evidence="1 2">
    <name type="scientific">Dovyalis caffra</name>
    <dbReference type="NCBI Taxonomy" id="77055"/>
    <lineage>
        <taxon>Eukaryota</taxon>
        <taxon>Viridiplantae</taxon>
        <taxon>Streptophyta</taxon>
        <taxon>Embryophyta</taxon>
        <taxon>Tracheophyta</taxon>
        <taxon>Spermatophyta</taxon>
        <taxon>Magnoliopsida</taxon>
        <taxon>eudicotyledons</taxon>
        <taxon>Gunneridae</taxon>
        <taxon>Pentapetalae</taxon>
        <taxon>rosids</taxon>
        <taxon>fabids</taxon>
        <taxon>Malpighiales</taxon>
        <taxon>Salicaceae</taxon>
        <taxon>Flacourtieae</taxon>
        <taxon>Dovyalis</taxon>
    </lineage>
</organism>
<evidence type="ECO:0000313" key="1">
    <source>
        <dbReference type="EMBL" id="CAK7337710.1"/>
    </source>
</evidence>
<protein>
    <submittedName>
        <fullName evidence="1">Uncharacterized protein</fullName>
    </submittedName>
</protein>
<keyword evidence="2" id="KW-1185">Reference proteome</keyword>
<sequence length="60" mass="6333">MDVEVKSWGTGGGLRSQQLVQIAMLTTKVFSGSALSLNLSCGHRGIKSETEESDCYPASA</sequence>
<proteinExistence type="predicted"/>
<evidence type="ECO:0000313" key="2">
    <source>
        <dbReference type="Proteomes" id="UP001314170"/>
    </source>
</evidence>
<name>A0AAV1RLW9_9ROSI</name>
<dbReference type="Proteomes" id="UP001314170">
    <property type="component" value="Unassembled WGS sequence"/>
</dbReference>
<dbReference type="EMBL" id="CAWUPB010001108">
    <property type="protein sequence ID" value="CAK7337710.1"/>
    <property type="molecule type" value="Genomic_DNA"/>
</dbReference>
<dbReference type="AlphaFoldDB" id="A0AAV1RLW9"/>
<gene>
    <name evidence="1" type="ORF">DCAF_LOCUS12748</name>
</gene>